<keyword evidence="1" id="KW-0812">Transmembrane</keyword>
<evidence type="ECO:0000259" key="2">
    <source>
        <dbReference type="Pfam" id="PF07811"/>
    </source>
</evidence>
<accession>A0A135L6A5</accession>
<proteinExistence type="predicted"/>
<protein>
    <recommendedName>
        <fullName evidence="2">TadE-like domain-containing protein</fullName>
    </recommendedName>
</protein>
<keyword evidence="1" id="KW-0472">Membrane</keyword>
<dbReference type="AlphaFoldDB" id="A0A135L6A5"/>
<evidence type="ECO:0000256" key="1">
    <source>
        <dbReference type="SAM" id="Phobius"/>
    </source>
</evidence>
<dbReference type="InterPro" id="IPR012495">
    <property type="entry name" value="TadE-like_dom"/>
</dbReference>
<dbReference type="EMBL" id="LSKU01000001">
    <property type="protein sequence ID" value="KXG44490.1"/>
    <property type="molecule type" value="Genomic_DNA"/>
</dbReference>
<feature type="domain" description="TadE-like" evidence="2">
    <location>
        <begin position="15"/>
        <end position="57"/>
    </location>
</feature>
<dbReference type="Pfam" id="PF07811">
    <property type="entry name" value="TadE"/>
    <property type="match status" value="1"/>
</dbReference>
<gene>
    <name evidence="3" type="ORF">U473_11045</name>
</gene>
<sequence>MKDPFYKWFKRKEEGQAMVEFALVFPILLLLLLGILEFGHIFFSYLVIQNATRDGARNGSVWATDQEITQIVEQKTEVLDQNNLSLSISPSPSSRERGERISVVIDYKVPLLAPLWRNILPNPFPITAKTVMRIE</sequence>
<dbReference type="OrthoDB" id="1683505at2"/>
<dbReference type="STRING" id="1413211.U473_11045"/>
<keyword evidence="1" id="KW-1133">Transmembrane helix</keyword>
<organism evidence="3 4">
    <name type="scientific">Tepidibacillus decaturensis</name>
    <dbReference type="NCBI Taxonomy" id="1413211"/>
    <lineage>
        <taxon>Bacteria</taxon>
        <taxon>Bacillati</taxon>
        <taxon>Bacillota</taxon>
        <taxon>Bacilli</taxon>
        <taxon>Bacillales</taxon>
        <taxon>Bacillaceae</taxon>
        <taxon>Tepidibacillus</taxon>
    </lineage>
</organism>
<dbReference type="RefSeq" id="WP_068726285.1">
    <property type="nucleotide sequence ID" value="NZ_LSKU01000001.1"/>
</dbReference>
<feature type="transmembrane region" description="Helical" evidence="1">
    <location>
        <begin position="21"/>
        <end position="48"/>
    </location>
</feature>
<evidence type="ECO:0000313" key="4">
    <source>
        <dbReference type="Proteomes" id="UP000070352"/>
    </source>
</evidence>
<evidence type="ECO:0000313" key="3">
    <source>
        <dbReference type="EMBL" id="KXG44490.1"/>
    </source>
</evidence>
<name>A0A135L6A5_9BACI</name>
<dbReference type="Proteomes" id="UP000070352">
    <property type="component" value="Unassembled WGS sequence"/>
</dbReference>
<keyword evidence="4" id="KW-1185">Reference proteome</keyword>
<reference evidence="3 4" key="1">
    <citation type="submission" date="2016-02" db="EMBL/GenBank/DDBJ databases">
        <title>Draft Genome for Tepidibacillus decaturensis nov. sp. Strain Z9, an Anaerobic, Moderately Thermophilic and Heterotrophic Bacterium from Deep Subsurface of the Illinois Basin, USA.</title>
        <authorList>
            <person name="Dong Y."/>
            <person name="Chang J.Y."/>
            <person name="Sanford R."/>
            <person name="Fouke B.W."/>
        </authorList>
    </citation>
    <scope>NUCLEOTIDE SEQUENCE [LARGE SCALE GENOMIC DNA]</scope>
    <source>
        <strain evidence="3 4">Z9</strain>
    </source>
</reference>
<comment type="caution">
    <text evidence="3">The sequence shown here is derived from an EMBL/GenBank/DDBJ whole genome shotgun (WGS) entry which is preliminary data.</text>
</comment>